<sequence>MLATLAVALLMVSCEDDYKLYDTNQTDSVFFNYLNEKQTADSVITYSFDYDIAQSHIIDIPVSLMGIPKAEARRIELEVVKDSTDMVEGVNYTIERAEMAANEVSDTIKIKLLRDKDSEILTKEKKLRIAIVANGDLRPTGQNTFTIKYSDIHPDRPMWWATFNPLPVYSYENAQLFFKYFYELAPKANKAVFDELITKYGDYFIKAKDMEQGGPMAFYDAFLVKYVLIPMYNDTKDVIEWQSVPSVN</sequence>
<evidence type="ECO:0000313" key="2">
    <source>
        <dbReference type="Proteomes" id="UP000297872"/>
    </source>
</evidence>
<name>A0A4Y8V7U8_9BACT</name>
<accession>A0A4Y8V7U8</accession>
<gene>
    <name evidence="1" type="ORF">EXN75_15085</name>
</gene>
<comment type="caution">
    <text evidence="1">The sequence shown here is derived from an EMBL/GenBank/DDBJ whole genome shotgun (WGS) entry which is preliminary data.</text>
</comment>
<dbReference type="InterPro" id="IPR032299">
    <property type="entry name" value="DUF4843"/>
</dbReference>
<dbReference type="OrthoDB" id="1097088at2"/>
<dbReference type="Pfam" id="PF16132">
    <property type="entry name" value="DUF4843"/>
    <property type="match status" value="1"/>
</dbReference>
<protein>
    <submittedName>
        <fullName evidence="1">DUF4843 domain-containing protein</fullName>
    </submittedName>
</protein>
<dbReference type="Proteomes" id="UP000297872">
    <property type="component" value="Unassembled WGS sequence"/>
</dbReference>
<dbReference type="EMBL" id="SGVY01000060">
    <property type="protein sequence ID" value="TFH76077.1"/>
    <property type="molecule type" value="Genomic_DNA"/>
</dbReference>
<keyword evidence="2" id="KW-1185">Reference proteome</keyword>
<reference evidence="1 2" key="1">
    <citation type="submission" date="2019-02" db="EMBL/GenBank/DDBJ databases">
        <title>Draft Genome Sequence of the Prevotella sp. BCRC 81118, Isolated from Human Feces.</title>
        <authorList>
            <person name="Huang C.-H."/>
        </authorList>
    </citation>
    <scope>NUCLEOTIDE SEQUENCE [LARGE SCALE GENOMIC DNA]</scope>
    <source>
        <strain evidence="1 2">BCRC 81118</strain>
    </source>
</reference>
<organism evidence="1 2">
    <name type="scientific">Segatella hominis</name>
    <dbReference type="NCBI Taxonomy" id="2518605"/>
    <lineage>
        <taxon>Bacteria</taxon>
        <taxon>Pseudomonadati</taxon>
        <taxon>Bacteroidota</taxon>
        <taxon>Bacteroidia</taxon>
        <taxon>Bacteroidales</taxon>
        <taxon>Prevotellaceae</taxon>
        <taxon>Segatella</taxon>
    </lineage>
</organism>
<proteinExistence type="predicted"/>
<dbReference type="AlphaFoldDB" id="A0A4Y8V7U8"/>
<evidence type="ECO:0000313" key="1">
    <source>
        <dbReference type="EMBL" id="TFH76077.1"/>
    </source>
</evidence>